<dbReference type="InterPro" id="IPR027304">
    <property type="entry name" value="Trigger_fact/SurA_dom_sf"/>
</dbReference>
<feature type="domain" description="PpiC" evidence="3">
    <location>
        <begin position="275"/>
        <end position="385"/>
    </location>
</feature>
<comment type="caution">
    <text evidence="4">The sequence shown here is derived from an EMBL/GenBank/DDBJ whole genome shotgun (WGS) entry which is preliminary data.</text>
</comment>
<gene>
    <name evidence="4" type="ORF">FXV77_16940</name>
</gene>
<evidence type="ECO:0000259" key="3">
    <source>
        <dbReference type="PROSITE" id="PS50198"/>
    </source>
</evidence>
<protein>
    <submittedName>
        <fullName evidence="4">Peptidylprolyl isomerase</fullName>
    </submittedName>
</protein>
<keyword evidence="5" id="KW-1185">Reference proteome</keyword>
<dbReference type="GO" id="GO:0003755">
    <property type="term" value="F:peptidyl-prolyl cis-trans isomerase activity"/>
    <property type="evidence" value="ECO:0007669"/>
    <property type="project" value="UniProtKB-KW"/>
</dbReference>
<dbReference type="InterPro" id="IPR050280">
    <property type="entry name" value="OMP_Chaperone_SurA"/>
</dbReference>
<evidence type="ECO:0000313" key="4">
    <source>
        <dbReference type="EMBL" id="TYR33958.1"/>
    </source>
</evidence>
<dbReference type="AlphaFoldDB" id="A0A5D4H031"/>
<organism evidence="4 5">
    <name type="scientific">Sphingobacterium phlebotomi</name>
    <dbReference type="NCBI Taxonomy" id="2605433"/>
    <lineage>
        <taxon>Bacteria</taxon>
        <taxon>Pseudomonadati</taxon>
        <taxon>Bacteroidota</taxon>
        <taxon>Sphingobacteriia</taxon>
        <taxon>Sphingobacteriales</taxon>
        <taxon>Sphingobacteriaceae</taxon>
        <taxon>Sphingobacterium</taxon>
    </lineage>
</organism>
<dbReference type="Pfam" id="PF13616">
    <property type="entry name" value="Rotamase_3"/>
    <property type="match status" value="1"/>
</dbReference>
<dbReference type="EMBL" id="VTAV01000014">
    <property type="protein sequence ID" value="TYR33958.1"/>
    <property type="molecule type" value="Genomic_DNA"/>
</dbReference>
<keyword evidence="2" id="KW-0697">Rotamase</keyword>
<evidence type="ECO:0000313" key="5">
    <source>
        <dbReference type="Proteomes" id="UP000322362"/>
    </source>
</evidence>
<dbReference type="PANTHER" id="PTHR47637">
    <property type="entry name" value="CHAPERONE SURA"/>
    <property type="match status" value="1"/>
</dbReference>
<dbReference type="Proteomes" id="UP000322362">
    <property type="component" value="Unassembled WGS sequence"/>
</dbReference>
<proteinExistence type="predicted"/>
<dbReference type="PANTHER" id="PTHR47637:SF1">
    <property type="entry name" value="CHAPERONE SURA"/>
    <property type="match status" value="1"/>
</dbReference>
<reference evidence="4 5" key="1">
    <citation type="submission" date="2019-08" db="EMBL/GenBank/DDBJ databases">
        <title>Phlebobacter frassis gen. nov. sp. nov., a new member of family Sphingobacteriaceae isolated from sand fly rearing media.</title>
        <authorList>
            <person name="Kakumanu M.L."/>
            <person name="Marayati B.F."/>
            <person name="Wada-Katsumata A."/>
            <person name="Wasserberg G."/>
            <person name="Schal C."/>
            <person name="Apperson C.S."/>
            <person name="Ponnusamy L."/>
        </authorList>
    </citation>
    <scope>NUCLEOTIDE SEQUENCE [LARGE SCALE GENOMIC DNA]</scope>
    <source>
        <strain evidence="4 5">SSI9</strain>
    </source>
</reference>
<evidence type="ECO:0000256" key="2">
    <source>
        <dbReference type="PROSITE-ProRule" id="PRU00278"/>
    </source>
</evidence>
<name>A0A5D4H031_9SPHI</name>
<dbReference type="PROSITE" id="PS50198">
    <property type="entry name" value="PPIC_PPIASE_2"/>
    <property type="match status" value="2"/>
</dbReference>
<dbReference type="SUPFAM" id="SSF54534">
    <property type="entry name" value="FKBP-like"/>
    <property type="match status" value="2"/>
</dbReference>
<keyword evidence="1" id="KW-0732">Signal</keyword>
<dbReference type="InterPro" id="IPR023058">
    <property type="entry name" value="PPIase_PpiC_CS"/>
</dbReference>
<sequence length="459" mass="52485">MKKYISLLGMAMMTIICLQSVYSQGRLVDRVVATVGSGIILQSDVEMQYAQYLAQGEKPNDDMKCYVLQQLLTQKLLSQQAAIDSIEVSESEVDDNLNRRMQMMVRQAGGKERLEEFLNRSLLQYKEEMRSNVGEQLKAERMRHTIVSTINVTPAEVKQYFESLDQDSLPYFDTEVEIGEVVIKPELTKEEKEQFRKKADGYRQQVINGSDFGTVARLYSEDGSAPYGGELGFATRDSYVKEFSAMAFKLKEGEVSPVFETQFGFHFLQVLQRRGEEVNVRHVLIKKKPTSASLQRAKEKIDSIYEKVSERKLAFHAAASLYSDADETKYAGGMIMNPEDHSPLIAINKLDKETFTAIDPLEVGQYSKSFLSKDQTGEQVYKFVYLKSRIAPHKANLEQDFAKIQEAASQDKVNRKLSEWFEQRKENTFIDINEDFLQCDVLKPWMDEGKEIIAQTSSR</sequence>
<dbReference type="Gene3D" id="1.10.4030.10">
    <property type="entry name" value="Porin chaperone SurA, peptide-binding domain"/>
    <property type="match status" value="1"/>
</dbReference>
<dbReference type="SUPFAM" id="SSF109998">
    <property type="entry name" value="Triger factor/SurA peptide-binding domain-like"/>
    <property type="match status" value="1"/>
</dbReference>
<dbReference type="Pfam" id="PF00639">
    <property type="entry name" value="Rotamase"/>
    <property type="match status" value="1"/>
</dbReference>
<keyword evidence="2 4" id="KW-0413">Isomerase</keyword>
<accession>A0A5D4H031</accession>
<evidence type="ECO:0000256" key="1">
    <source>
        <dbReference type="ARBA" id="ARBA00022729"/>
    </source>
</evidence>
<dbReference type="Gene3D" id="3.10.50.40">
    <property type="match status" value="2"/>
</dbReference>
<dbReference type="InterPro" id="IPR046357">
    <property type="entry name" value="PPIase_dom_sf"/>
</dbReference>
<dbReference type="InterPro" id="IPR000297">
    <property type="entry name" value="PPIase_PpiC"/>
</dbReference>
<dbReference type="PROSITE" id="PS01096">
    <property type="entry name" value="PPIC_PPIASE_1"/>
    <property type="match status" value="1"/>
</dbReference>
<dbReference type="Pfam" id="PF13624">
    <property type="entry name" value="SurA_N_3"/>
    <property type="match status" value="1"/>
</dbReference>
<feature type="domain" description="PpiC" evidence="3">
    <location>
        <begin position="173"/>
        <end position="272"/>
    </location>
</feature>